<evidence type="ECO:0000259" key="2">
    <source>
        <dbReference type="PROSITE" id="PS51387"/>
    </source>
</evidence>
<dbReference type="Gene3D" id="3.30.43.10">
    <property type="entry name" value="Uridine Diphospho-n-acetylenolpyruvylglucosamine Reductase, domain 2"/>
    <property type="match status" value="1"/>
</dbReference>
<dbReference type="InterPro" id="IPR002346">
    <property type="entry name" value="Mopterin_DH_FAD-bd"/>
</dbReference>
<evidence type="ECO:0000256" key="1">
    <source>
        <dbReference type="ARBA" id="ARBA00023002"/>
    </source>
</evidence>
<dbReference type="GO" id="GO:0071949">
    <property type="term" value="F:FAD binding"/>
    <property type="evidence" value="ECO:0007669"/>
    <property type="project" value="InterPro"/>
</dbReference>
<feature type="domain" description="FAD-binding PCMH-type" evidence="2">
    <location>
        <begin position="1"/>
        <end position="222"/>
    </location>
</feature>
<evidence type="ECO:0000313" key="3">
    <source>
        <dbReference type="EMBL" id="MBD2772233.1"/>
    </source>
</evidence>
<reference evidence="3" key="1">
    <citation type="submission" date="2020-09" db="EMBL/GenBank/DDBJ databases">
        <title>Iningainema tapete sp. nov. (Scytonemataceae, Cyanobacteria) from greenhouses in central Florida (USA) produces two types of nodularin with biosynthetic potential for microcystin-LR and anabaenopeptins.</title>
        <authorList>
            <person name="Berthold D.E."/>
            <person name="Lefler F.W."/>
            <person name="Huang I.-S."/>
            <person name="Abdulla H."/>
            <person name="Zimba P.V."/>
            <person name="Laughinghouse H.D. IV."/>
        </authorList>
    </citation>
    <scope>NUCLEOTIDE SEQUENCE</scope>
    <source>
        <strain evidence="3">BLCCT55</strain>
    </source>
</reference>
<dbReference type="InterPro" id="IPR036318">
    <property type="entry name" value="FAD-bd_PCMH-like_sf"/>
</dbReference>
<accession>A0A8J7BX49</accession>
<proteinExistence type="predicted"/>
<evidence type="ECO:0000313" key="4">
    <source>
        <dbReference type="Proteomes" id="UP000629098"/>
    </source>
</evidence>
<dbReference type="Pfam" id="PF00941">
    <property type="entry name" value="FAD_binding_5"/>
    <property type="match status" value="1"/>
</dbReference>
<dbReference type="Gene3D" id="3.30.465.10">
    <property type="match status" value="2"/>
</dbReference>
<gene>
    <name evidence="3" type="ORF">ICL16_09105</name>
</gene>
<dbReference type="PANTHER" id="PTHR42659">
    <property type="entry name" value="XANTHINE DEHYDROGENASE SUBUNIT C-RELATED"/>
    <property type="match status" value="1"/>
</dbReference>
<keyword evidence="4" id="KW-1185">Reference proteome</keyword>
<comment type="caution">
    <text evidence="3">The sequence shown here is derived from an EMBL/GenBank/DDBJ whole genome shotgun (WGS) entry which is preliminary data.</text>
</comment>
<dbReference type="Gene3D" id="3.30.390.50">
    <property type="entry name" value="CO dehydrogenase flavoprotein, C-terminal domain"/>
    <property type="match status" value="1"/>
</dbReference>
<dbReference type="SUPFAM" id="SSF55447">
    <property type="entry name" value="CO dehydrogenase flavoprotein C-terminal domain-like"/>
    <property type="match status" value="1"/>
</dbReference>
<dbReference type="EMBL" id="JACXAE010000036">
    <property type="protein sequence ID" value="MBD2772233.1"/>
    <property type="molecule type" value="Genomic_DNA"/>
</dbReference>
<name>A0A8J7BX49_9CYAN</name>
<protein>
    <submittedName>
        <fullName evidence="3">Xanthine dehydrogenase family protein subunit M</fullName>
    </submittedName>
</protein>
<sequence length="332" mass="35652">MNPFTYLRAANSEEAIATIIREPEAMFIAGGTNILDLMKEGVHTPSQLVDIRKLRGAEIVNKDDGGIRIGATARNSDVAYHSLIRSNYPVLSEAILAGATAQLRNMATVGGNLMQRTRCSYFHDTAFACNKRQPGSGCAALEGFNRMHAILGTSEHCIAANPSDMCVALAALDAVILTQGPSGERRIPITEFHLLPGETPHLETVLEHGEMITAVDLPSMPYAHRSHYLKVRDRTSYAFALVSAAVVLDIDGEVIRNARVALGGVGTKPWRSLEAEQVLVGARANEGTFVAAADAAVQGASPRHFNQFKVELVQRTLVEALKVVAAMEGGIV</sequence>
<dbReference type="PROSITE" id="PS51387">
    <property type="entry name" value="FAD_PCMH"/>
    <property type="match status" value="1"/>
</dbReference>
<dbReference type="InterPro" id="IPR016169">
    <property type="entry name" value="FAD-bd_PCMH_sub2"/>
</dbReference>
<dbReference type="InterPro" id="IPR016166">
    <property type="entry name" value="FAD-bd_PCMH"/>
</dbReference>
<dbReference type="InterPro" id="IPR051312">
    <property type="entry name" value="Diverse_Substr_Oxidored"/>
</dbReference>
<dbReference type="Pfam" id="PF03450">
    <property type="entry name" value="CO_deh_flav_C"/>
    <property type="match status" value="1"/>
</dbReference>
<dbReference type="InterPro" id="IPR036683">
    <property type="entry name" value="CO_DH_flav_C_dom_sf"/>
</dbReference>
<keyword evidence="1" id="KW-0560">Oxidoreductase</keyword>
<dbReference type="InterPro" id="IPR016167">
    <property type="entry name" value="FAD-bd_PCMH_sub1"/>
</dbReference>
<dbReference type="GO" id="GO:0016491">
    <property type="term" value="F:oxidoreductase activity"/>
    <property type="evidence" value="ECO:0007669"/>
    <property type="project" value="UniProtKB-KW"/>
</dbReference>
<dbReference type="AlphaFoldDB" id="A0A8J7BX49"/>
<organism evidence="3 4">
    <name type="scientific">Iningainema tapete BLCC-T55</name>
    <dbReference type="NCBI Taxonomy" id="2748662"/>
    <lineage>
        <taxon>Bacteria</taxon>
        <taxon>Bacillati</taxon>
        <taxon>Cyanobacteriota</taxon>
        <taxon>Cyanophyceae</taxon>
        <taxon>Nostocales</taxon>
        <taxon>Scytonemataceae</taxon>
        <taxon>Iningainema tapete</taxon>
    </lineage>
</organism>
<dbReference type="SMART" id="SM01092">
    <property type="entry name" value="CO_deh_flav_C"/>
    <property type="match status" value="1"/>
</dbReference>
<dbReference type="InterPro" id="IPR005107">
    <property type="entry name" value="CO_DH_flav_C"/>
</dbReference>
<dbReference type="SUPFAM" id="SSF56176">
    <property type="entry name" value="FAD-binding/transporter-associated domain-like"/>
    <property type="match status" value="1"/>
</dbReference>
<dbReference type="PANTHER" id="PTHR42659:SF1">
    <property type="entry name" value="OXIDOREDUCTASE"/>
    <property type="match status" value="1"/>
</dbReference>
<dbReference type="RefSeq" id="WP_190826543.1">
    <property type="nucleotide sequence ID" value="NZ_CAWPPI010000036.1"/>
</dbReference>
<dbReference type="Proteomes" id="UP000629098">
    <property type="component" value="Unassembled WGS sequence"/>
</dbReference>